<evidence type="ECO:0000256" key="2">
    <source>
        <dbReference type="ARBA" id="ARBA00022630"/>
    </source>
</evidence>
<keyword evidence="7" id="KW-1185">Reference proteome</keyword>
<evidence type="ECO:0000256" key="1">
    <source>
        <dbReference type="ARBA" id="ARBA00001974"/>
    </source>
</evidence>
<name>A0ABZ0PG63_9PROT</name>
<reference evidence="6 7" key="1">
    <citation type="submission" date="2023-11" db="EMBL/GenBank/DDBJ databases">
        <title>Arctic aerobic anoxygenic photoheterotroph Sediminicoccus rosea KRV36 adapts its photosynthesis to long days of polar summer.</title>
        <authorList>
            <person name="Tomasch J."/>
            <person name="Kopejtka K."/>
            <person name="Bily T."/>
            <person name="Gardiner A.T."/>
            <person name="Gardian Z."/>
            <person name="Shivaramu S."/>
            <person name="Koblizek M."/>
            <person name="Engelhardt F."/>
            <person name="Kaftan D."/>
        </authorList>
    </citation>
    <scope>NUCLEOTIDE SEQUENCE [LARGE SCALE GENOMIC DNA]</scope>
    <source>
        <strain evidence="6 7">R-30</strain>
    </source>
</reference>
<dbReference type="PANTHER" id="PTHR10961">
    <property type="entry name" value="PEROXISOMAL SARCOSINE OXIDASE"/>
    <property type="match status" value="1"/>
</dbReference>
<keyword evidence="2" id="KW-0285">Flavoprotein</keyword>
<gene>
    <name evidence="6" type="ORF">R9Z33_21405</name>
</gene>
<proteinExistence type="predicted"/>
<dbReference type="Pfam" id="PF01266">
    <property type="entry name" value="DAO"/>
    <property type="match status" value="1"/>
</dbReference>
<evidence type="ECO:0000256" key="3">
    <source>
        <dbReference type="ARBA" id="ARBA00022827"/>
    </source>
</evidence>
<dbReference type="EMBL" id="CP137852">
    <property type="protein sequence ID" value="WPB84639.1"/>
    <property type="molecule type" value="Genomic_DNA"/>
</dbReference>
<feature type="domain" description="FAD dependent oxidoreductase" evidence="5">
    <location>
        <begin position="8"/>
        <end position="352"/>
    </location>
</feature>
<dbReference type="SUPFAM" id="SSF54373">
    <property type="entry name" value="FAD-linked reductases, C-terminal domain"/>
    <property type="match status" value="1"/>
</dbReference>
<dbReference type="SUPFAM" id="SSF51905">
    <property type="entry name" value="FAD/NAD(P)-binding domain"/>
    <property type="match status" value="1"/>
</dbReference>
<evidence type="ECO:0000256" key="4">
    <source>
        <dbReference type="ARBA" id="ARBA00023002"/>
    </source>
</evidence>
<evidence type="ECO:0000313" key="7">
    <source>
        <dbReference type="Proteomes" id="UP001305521"/>
    </source>
</evidence>
<dbReference type="PANTHER" id="PTHR10961:SF46">
    <property type="entry name" value="PEROXISOMAL SARCOSINE OXIDASE"/>
    <property type="match status" value="1"/>
</dbReference>
<evidence type="ECO:0000313" key="6">
    <source>
        <dbReference type="EMBL" id="WPB84639.1"/>
    </source>
</evidence>
<organism evidence="6 7">
    <name type="scientific">Sediminicoccus rosea</name>
    <dbReference type="NCBI Taxonomy" id="1225128"/>
    <lineage>
        <taxon>Bacteria</taxon>
        <taxon>Pseudomonadati</taxon>
        <taxon>Pseudomonadota</taxon>
        <taxon>Alphaproteobacteria</taxon>
        <taxon>Acetobacterales</taxon>
        <taxon>Roseomonadaceae</taxon>
        <taxon>Sediminicoccus</taxon>
    </lineage>
</organism>
<dbReference type="InterPro" id="IPR045170">
    <property type="entry name" value="MTOX"/>
</dbReference>
<dbReference type="Gene3D" id="3.30.9.10">
    <property type="entry name" value="D-Amino Acid Oxidase, subunit A, domain 2"/>
    <property type="match status" value="1"/>
</dbReference>
<dbReference type="Proteomes" id="UP001305521">
    <property type="component" value="Chromosome"/>
</dbReference>
<keyword evidence="4" id="KW-0560">Oxidoreductase</keyword>
<dbReference type="InterPro" id="IPR036188">
    <property type="entry name" value="FAD/NAD-bd_sf"/>
</dbReference>
<sequence>MEKRPQALILGAGIMGLCTAWALLRQGFAVRLLDQVRPPNPAASSVDHHRLIRHAYGAQRGYMRMVDDAYAAWDRLWADLGPQAEGVLHVPTGVLALDDTAGAWVRETRAALLADGRAHEDLTGAEIEARFPYLSGAGIRDAFFCPAGGVLLAERIVAALARHLVAQGGVIEVARATAIHPERASVTLEGGGTRGADVLVVAAGPWIPRLLPEIGRRVTPSRQVVVRLEAPSAAWKAAPMLLDLAAEGGFYLVPPVAGTPIKIGDHSFSREGHPDDDRTPDPREVERILALARKRIPGIEGFTRLGSATCFYDVEPDERFVIEPLGPRAWVMSGFSGHGFKFGAVLGERLARAIAQPETAASLPAWAAGDEVIPA</sequence>
<protein>
    <submittedName>
        <fullName evidence="6">FAD-dependent oxidoreductase</fullName>
    </submittedName>
</protein>
<comment type="cofactor">
    <cofactor evidence="1">
        <name>FAD</name>
        <dbReference type="ChEBI" id="CHEBI:57692"/>
    </cofactor>
</comment>
<dbReference type="RefSeq" id="WP_318648603.1">
    <property type="nucleotide sequence ID" value="NZ_CP137852.1"/>
</dbReference>
<evidence type="ECO:0000259" key="5">
    <source>
        <dbReference type="Pfam" id="PF01266"/>
    </source>
</evidence>
<accession>A0ABZ0PG63</accession>
<dbReference type="InterPro" id="IPR006076">
    <property type="entry name" value="FAD-dep_OxRdtase"/>
</dbReference>
<dbReference type="Gene3D" id="3.50.50.60">
    <property type="entry name" value="FAD/NAD(P)-binding domain"/>
    <property type="match status" value="1"/>
</dbReference>
<keyword evidence="3" id="KW-0274">FAD</keyword>